<sequence>MPKLYTIGEVSELLNVPKSTIRFWDEQGLIHSLRHEENGYRMFNIDDIFQIYDINFYRKLDVPIKQMKNLYGKTIEEHYATIAETEQRIKQEKISLQKKHEEILARKEQLKLMIDNRGITKETIPFAAIVIVDSDDILDSKAYLENYASFGGYFDFSLSDEMIYGFCTDQTSATIPLSKIVWYNQPGKTYHRFLLQVEVNHTEKNNIEEVRLTLAQRGYQTGNVIGQYLLTKQTEEGVYHEYYLGWIESQKVEADLTNEDKQK</sequence>
<evidence type="ECO:0000259" key="4">
    <source>
        <dbReference type="PROSITE" id="PS50937"/>
    </source>
</evidence>
<dbReference type="GO" id="GO:0003677">
    <property type="term" value="F:DNA binding"/>
    <property type="evidence" value="ECO:0007669"/>
    <property type="project" value="UniProtKB-KW"/>
</dbReference>
<dbReference type="EMBL" id="CABEEP010000001">
    <property type="protein sequence ID" value="VTQ64819.1"/>
    <property type="molecule type" value="Genomic_DNA"/>
</dbReference>
<feature type="domain" description="HTH merR-type" evidence="4">
    <location>
        <begin position="4"/>
        <end position="73"/>
    </location>
</feature>
<dbReference type="GO" id="GO:0003700">
    <property type="term" value="F:DNA-binding transcription factor activity"/>
    <property type="evidence" value="ECO:0007669"/>
    <property type="project" value="InterPro"/>
</dbReference>
<reference evidence="6 8" key="2">
    <citation type="submission" date="2019-05" db="EMBL/GenBank/DDBJ databases">
        <authorList>
            <consortium name="Pathogen Informatics"/>
        </authorList>
    </citation>
    <scope>NUCLEOTIDE SEQUENCE [LARGE SCALE GENOMIC DNA]</scope>
    <source>
        <strain evidence="6 8">NCTC12204</strain>
    </source>
</reference>
<keyword evidence="3" id="KW-0804">Transcription</keyword>
<dbReference type="RefSeq" id="WP_010718996.1">
    <property type="nucleotide sequence ID" value="NZ_AP027299.1"/>
</dbReference>
<organism evidence="6 8">
    <name type="scientific">Enterococcus hirae</name>
    <dbReference type="NCBI Taxonomy" id="1354"/>
    <lineage>
        <taxon>Bacteria</taxon>
        <taxon>Bacillati</taxon>
        <taxon>Bacillota</taxon>
        <taxon>Bacilli</taxon>
        <taxon>Lactobacillales</taxon>
        <taxon>Enterococcaceae</taxon>
        <taxon>Enterococcus</taxon>
    </lineage>
</organism>
<dbReference type="Proteomes" id="UP000253498">
    <property type="component" value="Unassembled WGS sequence"/>
</dbReference>
<dbReference type="Gene3D" id="1.10.1660.10">
    <property type="match status" value="1"/>
</dbReference>
<evidence type="ECO:0000313" key="5">
    <source>
        <dbReference type="EMBL" id="RBT69267.1"/>
    </source>
</evidence>
<evidence type="ECO:0000313" key="6">
    <source>
        <dbReference type="EMBL" id="VTQ64819.1"/>
    </source>
</evidence>
<evidence type="ECO:0000256" key="2">
    <source>
        <dbReference type="ARBA" id="ARBA00023125"/>
    </source>
</evidence>
<dbReference type="GeneID" id="56787371"/>
<comment type="caution">
    <text evidence="6">The sequence shown here is derived from an EMBL/GenBank/DDBJ whole genome shotgun (WGS) entry which is preliminary data.</text>
</comment>
<evidence type="ECO:0000313" key="8">
    <source>
        <dbReference type="Proteomes" id="UP000352698"/>
    </source>
</evidence>
<dbReference type="InterPro" id="IPR009061">
    <property type="entry name" value="DNA-bd_dom_put_sf"/>
</dbReference>
<evidence type="ECO:0000256" key="3">
    <source>
        <dbReference type="ARBA" id="ARBA00023163"/>
    </source>
</evidence>
<dbReference type="InterPro" id="IPR047057">
    <property type="entry name" value="MerR_fam"/>
</dbReference>
<protein>
    <submittedName>
        <fullName evidence="6">MerR family transcriptional regulator</fullName>
    </submittedName>
</protein>
<dbReference type="Pfam" id="PF00376">
    <property type="entry name" value="MerR"/>
    <property type="match status" value="1"/>
</dbReference>
<dbReference type="SMART" id="SM00422">
    <property type="entry name" value="HTH_MERR"/>
    <property type="match status" value="1"/>
</dbReference>
<dbReference type="InterPro" id="IPR000551">
    <property type="entry name" value="MerR-type_HTH_dom"/>
</dbReference>
<dbReference type="PROSITE" id="PS50937">
    <property type="entry name" value="HTH_MERR_2"/>
    <property type="match status" value="1"/>
</dbReference>
<dbReference type="SUPFAM" id="SSF46955">
    <property type="entry name" value="Putative DNA-binding domain"/>
    <property type="match status" value="1"/>
</dbReference>
<keyword evidence="2" id="KW-0238">DNA-binding</keyword>
<evidence type="ECO:0000313" key="7">
    <source>
        <dbReference type="Proteomes" id="UP000253498"/>
    </source>
</evidence>
<dbReference type="Proteomes" id="UP000352698">
    <property type="component" value="Unassembled WGS sequence"/>
</dbReference>
<dbReference type="PANTHER" id="PTHR30204:SF94">
    <property type="entry name" value="HEAVY METAL-DEPENDENT TRANSCRIPTIONAL REGULATOR HI_0293-RELATED"/>
    <property type="match status" value="1"/>
</dbReference>
<dbReference type="PANTHER" id="PTHR30204">
    <property type="entry name" value="REDOX-CYCLING DRUG-SENSING TRANSCRIPTIONAL ACTIVATOR SOXR"/>
    <property type="match status" value="1"/>
</dbReference>
<proteinExistence type="predicted"/>
<dbReference type="AlphaFoldDB" id="A0A1V8XE01"/>
<name>A0A1V8XE01_ENTHR</name>
<dbReference type="STRING" id="1354.A6P53_07170"/>
<reference evidence="5 7" key="1">
    <citation type="submission" date="2015-06" db="EMBL/GenBank/DDBJ databases">
        <title>The Genome Sequence of Enterococcus hirae 88EA1.</title>
        <authorList>
            <consortium name="The Broad Institute Genomics Platform"/>
            <consortium name="The Broad Institute Genome Sequencing Center for Infectious Disease"/>
            <person name="Earl A.M."/>
            <person name="Van Tyne D."/>
            <person name="Lebreton F."/>
            <person name="Saavedra J.T."/>
            <person name="Gilmore M.S."/>
            <person name="Manson McGuire A."/>
            <person name="Clock S."/>
            <person name="Crupain M."/>
            <person name="Rangan U."/>
            <person name="Young S."/>
            <person name="Abouelleil A."/>
            <person name="Cao P."/>
            <person name="Chapman S.B."/>
            <person name="Griggs A."/>
            <person name="Priest M."/>
            <person name="Shea T."/>
            <person name="Wortman J."/>
            <person name="Nusbaum C."/>
            <person name="Birren B."/>
        </authorList>
    </citation>
    <scope>NUCLEOTIDE SEQUENCE [LARGE SCALE GENOMIC DNA]</scope>
    <source>
        <strain evidence="5 7">88EA1</strain>
    </source>
</reference>
<keyword evidence="1" id="KW-0805">Transcription regulation</keyword>
<dbReference type="EMBL" id="LESJ01000004">
    <property type="protein sequence ID" value="RBT69267.1"/>
    <property type="molecule type" value="Genomic_DNA"/>
</dbReference>
<gene>
    <name evidence="6" type="primary">soxR</name>
    <name evidence="5" type="ORF">EB03_00937</name>
    <name evidence="6" type="ORF">NCTC12204_01589</name>
</gene>
<accession>A0A1V8XE01</accession>
<evidence type="ECO:0000256" key="1">
    <source>
        <dbReference type="ARBA" id="ARBA00023015"/>
    </source>
</evidence>
<dbReference type="CDD" id="cd00592">
    <property type="entry name" value="HTH_MerR-like"/>
    <property type="match status" value="1"/>
</dbReference>